<comment type="similarity">
    <text evidence="2 4">Belongs to the UDP-N-acetylglucosamine 2-epimerase family.</text>
</comment>
<proteinExistence type="inferred from homology"/>
<organism evidence="6 7">
    <name type="scientific">candidate division WOR-3 bacterium JGI_Cruoil_03_44_89</name>
    <dbReference type="NCBI Taxonomy" id="1973748"/>
    <lineage>
        <taxon>Bacteria</taxon>
        <taxon>Bacteria division WOR-3</taxon>
    </lineage>
</organism>
<dbReference type="GO" id="GO:0008761">
    <property type="term" value="F:UDP-N-acetylglucosamine 2-epimerase activity"/>
    <property type="evidence" value="ECO:0007669"/>
    <property type="project" value="UniProtKB-EC"/>
</dbReference>
<evidence type="ECO:0000256" key="2">
    <source>
        <dbReference type="ARBA" id="ARBA00038209"/>
    </source>
</evidence>
<gene>
    <name evidence="6" type="ORF">CH333_07380</name>
</gene>
<dbReference type="InterPro" id="IPR029767">
    <property type="entry name" value="WecB-like"/>
</dbReference>
<dbReference type="PANTHER" id="PTHR43174:SF2">
    <property type="entry name" value="UDP-N-ACETYLGLUCOSAMINE 2-EPIMERASE"/>
    <property type="match status" value="1"/>
</dbReference>
<evidence type="ECO:0000256" key="3">
    <source>
        <dbReference type="ARBA" id="ARBA00038858"/>
    </source>
</evidence>
<accession>A0A235BRS3</accession>
<reference evidence="6 7" key="1">
    <citation type="submission" date="2017-07" db="EMBL/GenBank/DDBJ databases">
        <title>Recovery of genomes from metagenomes via a dereplication, aggregation, and scoring strategy.</title>
        <authorList>
            <person name="Sieber C.M."/>
            <person name="Probst A.J."/>
            <person name="Sharrar A."/>
            <person name="Thomas B.C."/>
            <person name="Hess M."/>
            <person name="Tringe S.G."/>
            <person name="Banfield J.F."/>
        </authorList>
    </citation>
    <scope>NUCLEOTIDE SEQUENCE [LARGE SCALE GENOMIC DNA]</scope>
    <source>
        <strain evidence="6">JGI_Cruoil_03_44_89</strain>
    </source>
</reference>
<dbReference type="PANTHER" id="PTHR43174">
    <property type="entry name" value="UDP-N-ACETYLGLUCOSAMINE 2-EPIMERASE"/>
    <property type="match status" value="1"/>
</dbReference>
<dbReference type="InterPro" id="IPR003331">
    <property type="entry name" value="UDP_GlcNAc_Epimerase_2_dom"/>
</dbReference>
<name>A0A235BRS3_UNCW3</name>
<comment type="caution">
    <text evidence="6">The sequence shown here is derived from an EMBL/GenBank/DDBJ whole genome shotgun (WGS) entry which is preliminary data.</text>
</comment>
<sequence length="376" mass="42290">MPKIAVVIGTRPDAIKLAPLVKVMENDGSFKTSLLATAQHRRLLDQVLSVFSLSPDYDFNIMIEGQDLFHISSRALTLFKTAYKSLLPDMVLVQGDTTTTFIAALAAFYEGIPVGHVEAGLRSFDKHNPYPEEMNRILTDNLSTILFAPTKKARENLLQEAITKNVYVTGNTAIDAINMAIEQPKTDRLGIREGKRKLILVTCHRRENFGEPVREVCRALKDIVENFEDVEIVYPVHPNPNVKLPVNETLKDMERIRLIDPPPYLEFINLMANSYLVLTDSGGLQEEAPSLNKPVLVMRKVTERTEGIEAGTAILVGTNRERIVESVSRLLRNRALYESMSGKKNPYGDGKASRRIHAYIRGYFNLPHEEIPEFSS</sequence>
<protein>
    <recommendedName>
        <fullName evidence="3">UDP-N-acetylglucosamine 2-epimerase (non-hydrolyzing)</fullName>
        <ecNumber evidence="3">5.1.3.14</ecNumber>
    </recommendedName>
</protein>
<evidence type="ECO:0000256" key="4">
    <source>
        <dbReference type="RuleBase" id="RU003513"/>
    </source>
</evidence>
<dbReference type="AlphaFoldDB" id="A0A235BRS3"/>
<dbReference type="NCBIfam" id="TIGR00236">
    <property type="entry name" value="wecB"/>
    <property type="match status" value="1"/>
</dbReference>
<dbReference type="Pfam" id="PF02350">
    <property type="entry name" value="Epimerase_2"/>
    <property type="match status" value="1"/>
</dbReference>
<evidence type="ECO:0000259" key="5">
    <source>
        <dbReference type="Pfam" id="PF02350"/>
    </source>
</evidence>
<keyword evidence="1 4" id="KW-0413">Isomerase</keyword>
<dbReference type="Proteomes" id="UP000215215">
    <property type="component" value="Unassembled WGS sequence"/>
</dbReference>
<evidence type="ECO:0000313" key="7">
    <source>
        <dbReference type="Proteomes" id="UP000215215"/>
    </source>
</evidence>
<dbReference type="CDD" id="cd03786">
    <property type="entry name" value="GTB_UDP-GlcNAc_2-Epimerase"/>
    <property type="match status" value="1"/>
</dbReference>
<dbReference type="Gene3D" id="3.40.50.2000">
    <property type="entry name" value="Glycogen Phosphorylase B"/>
    <property type="match status" value="2"/>
</dbReference>
<dbReference type="EMBL" id="NOZQ01000163">
    <property type="protein sequence ID" value="OYD14719.1"/>
    <property type="molecule type" value="Genomic_DNA"/>
</dbReference>
<evidence type="ECO:0000313" key="6">
    <source>
        <dbReference type="EMBL" id="OYD14719.1"/>
    </source>
</evidence>
<dbReference type="EC" id="5.1.3.14" evidence="3"/>
<dbReference type="SUPFAM" id="SSF53756">
    <property type="entry name" value="UDP-Glycosyltransferase/glycogen phosphorylase"/>
    <property type="match status" value="1"/>
</dbReference>
<evidence type="ECO:0000256" key="1">
    <source>
        <dbReference type="ARBA" id="ARBA00023235"/>
    </source>
</evidence>
<feature type="domain" description="UDP-N-acetylglucosamine 2-epimerase" evidence="5">
    <location>
        <begin position="24"/>
        <end position="360"/>
    </location>
</feature>